<protein>
    <submittedName>
        <fullName evidence="4">UDP-arabinose mutase-like protein</fullName>
    </submittedName>
</protein>
<dbReference type="Pfam" id="PF03214">
    <property type="entry name" value="RGP"/>
    <property type="match status" value="1"/>
</dbReference>
<dbReference type="EMBL" id="GL377583">
    <property type="protein sequence ID" value="EFJ26829.1"/>
    <property type="molecule type" value="Genomic_DNA"/>
</dbReference>
<dbReference type="GO" id="GO:0005829">
    <property type="term" value="C:cytosol"/>
    <property type="evidence" value="ECO:0000318"/>
    <property type="project" value="GO_Central"/>
</dbReference>
<dbReference type="HOGENOM" id="CLU_061976_0_0_1"/>
<dbReference type="InterPro" id="IPR037595">
    <property type="entry name" value="RGP_fam"/>
</dbReference>
<gene>
    <name evidence="4" type="primary">RGP3-1</name>
    <name evidence="4" type="ORF">SELMODRAFT_96340</name>
</gene>
<dbReference type="Proteomes" id="UP000001514">
    <property type="component" value="Unassembled WGS sequence"/>
</dbReference>
<keyword evidence="3" id="KW-0333">Golgi apparatus</keyword>
<dbReference type="PANTHER" id="PTHR31682">
    <property type="entry name" value="UDP-ARABINOSE MUTASE"/>
    <property type="match status" value="1"/>
</dbReference>
<accession>D8RM55</accession>
<evidence type="ECO:0000256" key="2">
    <source>
        <dbReference type="ARBA" id="ARBA00008986"/>
    </source>
</evidence>
<keyword evidence="5" id="KW-1185">Reference proteome</keyword>
<evidence type="ECO:0000256" key="3">
    <source>
        <dbReference type="ARBA" id="ARBA00023034"/>
    </source>
</evidence>
<dbReference type="GO" id="GO:0005794">
    <property type="term" value="C:Golgi apparatus"/>
    <property type="evidence" value="ECO:0000318"/>
    <property type="project" value="GO_Central"/>
</dbReference>
<evidence type="ECO:0000313" key="5">
    <source>
        <dbReference type="Proteomes" id="UP000001514"/>
    </source>
</evidence>
<dbReference type="Gramene" id="EFJ26829">
    <property type="protein sequence ID" value="EFJ26829"/>
    <property type="gene ID" value="SELMODRAFT_96340"/>
</dbReference>
<proteinExistence type="inferred from homology"/>
<dbReference type="KEGG" id="smo:SELMODRAFT_96340"/>
<dbReference type="PANTHER" id="PTHR31682:SF44">
    <property type="entry name" value="UDP-ARABINOPYRANOSE MUTASE 3"/>
    <property type="match status" value="1"/>
</dbReference>
<dbReference type="InParanoid" id="D8RM55"/>
<dbReference type="GO" id="GO:0033356">
    <property type="term" value="P:UDP-L-arabinose metabolic process"/>
    <property type="evidence" value="ECO:0000318"/>
    <property type="project" value="GO_Central"/>
</dbReference>
<evidence type="ECO:0000256" key="1">
    <source>
        <dbReference type="ARBA" id="ARBA00004555"/>
    </source>
</evidence>
<name>D8RM55_SELML</name>
<comment type="subcellular location">
    <subcellularLocation>
        <location evidence="1">Golgi apparatus</location>
    </subcellularLocation>
</comment>
<comment type="similarity">
    <text evidence="2">Belongs to the RGP family.</text>
</comment>
<dbReference type="GeneID" id="9650181"/>
<dbReference type="OMA" id="TIFMNEW"/>
<dbReference type="STRING" id="88036.D8RM55"/>
<dbReference type="AlphaFoldDB" id="D8RM55"/>
<evidence type="ECO:0000313" key="4">
    <source>
        <dbReference type="EMBL" id="EFJ26829.1"/>
    </source>
</evidence>
<dbReference type="GO" id="GO:0052691">
    <property type="term" value="F:UDP-arabinopyranose mutase activity"/>
    <property type="evidence" value="ECO:0000318"/>
    <property type="project" value="GO_Central"/>
</dbReference>
<reference evidence="4 5" key="1">
    <citation type="journal article" date="2011" name="Science">
        <title>The Selaginella genome identifies genetic changes associated with the evolution of vascular plants.</title>
        <authorList>
            <person name="Banks J.A."/>
            <person name="Nishiyama T."/>
            <person name="Hasebe M."/>
            <person name="Bowman J.L."/>
            <person name="Gribskov M."/>
            <person name="dePamphilis C."/>
            <person name="Albert V.A."/>
            <person name="Aono N."/>
            <person name="Aoyama T."/>
            <person name="Ambrose B.A."/>
            <person name="Ashton N.W."/>
            <person name="Axtell M.J."/>
            <person name="Barker E."/>
            <person name="Barker M.S."/>
            <person name="Bennetzen J.L."/>
            <person name="Bonawitz N.D."/>
            <person name="Chapple C."/>
            <person name="Cheng C."/>
            <person name="Correa L.G."/>
            <person name="Dacre M."/>
            <person name="DeBarry J."/>
            <person name="Dreyer I."/>
            <person name="Elias M."/>
            <person name="Engstrom E.M."/>
            <person name="Estelle M."/>
            <person name="Feng L."/>
            <person name="Finet C."/>
            <person name="Floyd S.K."/>
            <person name="Frommer W.B."/>
            <person name="Fujita T."/>
            <person name="Gramzow L."/>
            <person name="Gutensohn M."/>
            <person name="Harholt J."/>
            <person name="Hattori M."/>
            <person name="Heyl A."/>
            <person name="Hirai T."/>
            <person name="Hiwatashi Y."/>
            <person name="Ishikawa M."/>
            <person name="Iwata M."/>
            <person name="Karol K.G."/>
            <person name="Koehler B."/>
            <person name="Kolukisaoglu U."/>
            <person name="Kubo M."/>
            <person name="Kurata T."/>
            <person name="Lalonde S."/>
            <person name="Li K."/>
            <person name="Li Y."/>
            <person name="Litt A."/>
            <person name="Lyons E."/>
            <person name="Manning G."/>
            <person name="Maruyama T."/>
            <person name="Michael T.P."/>
            <person name="Mikami K."/>
            <person name="Miyazaki S."/>
            <person name="Morinaga S."/>
            <person name="Murata T."/>
            <person name="Mueller-Roeber B."/>
            <person name="Nelson D.R."/>
            <person name="Obara M."/>
            <person name="Oguri Y."/>
            <person name="Olmstead R.G."/>
            <person name="Onodera N."/>
            <person name="Petersen B.L."/>
            <person name="Pils B."/>
            <person name="Prigge M."/>
            <person name="Rensing S.A."/>
            <person name="Riano-Pachon D.M."/>
            <person name="Roberts A.W."/>
            <person name="Sato Y."/>
            <person name="Scheller H.V."/>
            <person name="Schulz B."/>
            <person name="Schulz C."/>
            <person name="Shakirov E.V."/>
            <person name="Shibagaki N."/>
            <person name="Shinohara N."/>
            <person name="Shippen D.E."/>
            <person name="Soerensen I."/>
            <person name="Sotooka R."/>
            <person name="Sugimoto N."/>
            <person name="Sugita M."/>
            <person name="Sumikawa N."/>
            <person name="Tanurdzic M."/>
            <person name="Theissen G."/>
            <person name="Ulvskov P."/>
            <person name="Wakazuki S."/>
            <person name="Weng J.K."/>
            <person name="Willats W.W."/>
            <person name="Wipf D."/>
            <person name="Wolf P.G."/>
            <person name="Yang L."/>
            <person name="Zimmer A.D."/>
            <person name="Zhu Q."/>
            <person name="Mitros T."/>
            <person name="Hellsten U."/>
            <person name="Loque D."/>
            <person name="Otillar R."/>
            <person name="Salamov A."/>
            <person name="Schmutz J."/>
            <person name="Shapiro H."/>
            <person name="Lindquist E."/>
            <person name="Lucas S."/>
            <person name="Rokhsar D."/>
            <person name="Grigoriev I.V."/>
        </authorList>
    </citation>
    <scope>NUCLEOTIDE SEQUENCE [LARGE SCALE GENOMIC DNA]</scope>
</reference>
<sequence>MDEEEQDEQQKVLQNLLLLHELNSEVVTKRDAEKFLEALATKSSKRHSITLSSLLLNPFVGSACRSFGFLVSKARYVVSFLEDVVPAKDLGSGELLDAVEQHLANLRSKATPYYFNTLYDPHRADSVGFVRGYPFSLRLGVTTVMSHGLSLGLPDYDAPTAIVKPHERTQRYVDAVVTIPKGSLFPLSGSNVAFDRRLIGPCMLLRLGIGGQDSLFSGSSSSTSVDDVWAGLCAKVVADHLGFGVKTGVPYVWRGPDSSFSSNGAVAGALASLKTEFKPLLLLEDVVPFFQTLRLSKNATNAEDCYAEIARMVKGKLRGLDPSFERVAAVMETWADAWKAINSAV</sequence>
<organism evidence="5">
    <name type="scientific">Selaginella moellendorffii</name>
    <name type="common">Spikemoss</name>
    <dbReference type="NCBI Taxonomy" id="88036"/>
    <lineage>
        <taxon>Eukaryota</taxon>
        <taxon>Viridiplantae</taxon>
        <taxon>Streptophyta</taxon>
        <taxon>Embryophyta</taxon>
        <taxon>Tracheophyta</taxon>
        <taxon>Lycopodiopsida</taxon>
        <taxon>Selaginellales</taxon>
        <taxon>Selaginellaceae</taxon>
        <taxon>Selaginella</taxon>
    </lineage>
</organism>